<dbReference type="EMBL" id="CP018632">
    <property type="protein sequence ID" value="ASJ71077.1"/>
    <property type="molecule type" value="Genomic_DNA"/>
</dbReference>
<feature type="domain" description="PRC-barrel" evidence="2">
    <location>
        <begin position="69"/>
        <end position="111"/>
    </location>
</feature>
<evidence type="ECO:0000256" key="1">
    <source>
        <dbReference type="SAM" id="SignalP"/>
    </source>
</evidence>
<keyword evidence="4" id="KW-1185">Reference proteome</keyword>
<feature type="domain" description="PRC-barrel" evidence="2">
    <location>
        <begin position="201"/>
        <end position="275"/>
    </location>
</feature>
<accession>A0A2Z2NTW7</accession>
<name>A0A2Z2NTW7_9GAMM</name>
<proteinExistence type="predicted"/>
<dbReference type="InterPro" id="IPR027275">
    <property type="entry name" value="PRC-brl_dom"/>
</dbReference>
<evidence type="ECO:0000313" key="4">
    <source>
        <dbReference type="Proteomes" id="UP000250079"/>
    </source>
</evidence>
<dbReference type="InterPro" id="IPR011033">
    <property type="entry name" value="PRC_barrel-like_sf"/>
</dbReference>
<dbReference type="Proteomes" id="UP000250079">
    <property type="component" value="Chromosome"/>
</dbReference>
<dbReference type="SUPFAM" id="SSF50346">
    <property type="entry name" value="PRC-barrel domain"/>
    <property type="match status" value="2"/>
</dbReference>
<dbReference type="RefSeq" id="WP_169727409.1">
    <property type="nucleotide sequence ID" value="NZ_CP018632.1"/>
</dbReference>
<dbReference type="Pfam" id="PF05239">
    <property type="entry name" value="PRC"/>
    <property type="match status" value="2"/>
</dbReference>
<sequence>MKATKTLAAAFVIISMGSAVAGSHEEPGGLFRQSMMADDLMASRLIGMRVHAGETDVSADASVSDNSELEDVGEINDLIVKRDGTVEAVLVDIGGFLGMGERQVAIGMSSLEFRDDQETDEVGDFLLVIPASQEMLESAPEYDVSSMDAISVANNDLQPPAEVMQSVDVVPMDSSPRATGVTEAITMGEYVPIPIELVTGEQLTGARVYTGSDDDIGEVSGLLLDGDTVSRVVIDVGGFLGIGEKPVALDMADLEVMQYPNEGEVRVRVQMDKEQLEALPEYE</sequence>
<organism evidence="3 4">
    <name type="scientific">Granulosicoccus antarcticus IMCC3135</name>
    <dbReference type="NCBI Taxonomy" id="1192854"/>
    <lineage>
        <taxon>Bacteria</taxon>
        <taxon>Pseudomonadati</taxon>
        <taxon>Pseudomonadota</taxon>
        <taxon>Gammaproteobacteria</taxon>
        <taxon>Chromatiales</taxon>
        <taxon>Granulosicoccaceae</taxon>
        <taxon>Granulosicoccus</taxon>
    </lineage>
</organism>
<dbReference type="Gene3D" id="2.30.30.240">
    <property type="entry name" value="PRC-barrel domain"/>
    <property type="match status" value="2"/>
</dbReference>
<dbReference type="AlphaFoldDB" id="A0A2Z2NTW7"/>
<protein>
    <recommendedName>
        <fullName evidence="2">PRC-barrel domain-containing protein</fullName>
    </recommendedName>
</protein>
<feature type="signal peptide" evidence="1">
    <location>
        <begin position="1"/>
        <end position="21"/>
    </location>
</feature>
<reference evidence="3 4" key="1">
    <citation type="submission" date="2016-12" db="EMBL/GenBank/DDBJ databases">
        <authorList>
            <person name="Song W.-J."/>
            <person name="Kurnit D.M."/>
        </authorList>
    </citation>
    <scope>NUCLEOTIDE SEQUENCE [LARGE SCALE GENOMIC DNA]</scope>
    <source>
        <strain evidence="3 4">IMCC3135</strain>
    </source>
</reference>
<feature type="chain" id="PRO_5016365938" description="PRC-barrel domain-containing protein" evidence="1">
    <location>
        <begin position="22"/>
        <end position="283"/>
    </location>
</feature>
<keyword evidence="1" id="KW-0732">Signal</keyword>
<dbReference type="KEGG" id="gai:IMCC3135_04820"/>
<evidence type="ECO:0000259" key="2">
    <source>
        <dbReference type="Pfam" id="PF05239"/>
    </source>
</evidence>
<evidence type="ECO:0000313" key="3">
    <source>
        <dbReference type="EMBL" id="ASJ71077.1"/>
    </source>
</evidence>
<dbReference type="PANTHER" id="PTHR36505:SF1">
    <property type="entry name" value="BLR1072 PROTEIN"/>
    <property type="match status" value="1"/>
</dbReference>
<dbReference type="PANTHER" id="PTHR36505">
    <property type="entry name" value="BLR1072 PROTEIN"/>
    <property type="match status" value="1"/>
</dbReference>
<gene>
    <name evidence="3" type="ORF">IMCC3135_04820</name>
</gene>